<feature type="transmembrane region" description="Helical" evidence="2">
    <location>
        <begin position="176"/>
        <end position="198"/>
    </location>
</feature>
<protein>
    <recommendedName>
        <fullName evidence="5">Cation efflux protein cytoplasmic domain-containing protein</fullName>
    </recommendedName>
</protein>
<feature type="transmembrane region" description="Helical" evidence="2">
    <location>
        <begin position="302"/>
        <end position="324"/>
    </location>
</feature>
<feature type="transmembrane region" description="Helical" evidence="2">
    <location>
        <begin position="230"/>
        <end position="251"/>
    </location>
</feature>
<feature type="compositionally biased region" description="Polar residues" evidence="1">
    <location>
        <begin position="25"/>
        <end position="41"/>
    </location>
</feature>
<keyword evidence="2" id="KW-0472">Membrane</keyword>
<keyword evidence="4" id="KW-1185">Reference proteome</keyword>
<evidence type="ECO:0000256" key="1">
    <source>
        <dbReference type="SAM" id="MobiDB-lite"/>
    </source>
</evidence>
<reference evidence="4" key="1">
    <citation type="submission" date="2016-04" db="EMBL/GenBank/DDBJ databases">
        <title>Comparative genomics of biotechnologically important yeasts.</title>
        <authorList>
            <consortium name="DOE Joint Genome Institute"/>
            <person name="Riley R."/>
            <person name="Haridas S."/>
            <person name="Wolfe K.H."/>
            <person name="Lopes M.R."/>
            <person name="Hittinger C.T."/>
            <person name="Goker M."/>
            <person name="Salamov A."/>
            <person name="Wisecaver J."/>
            <person name="Long T.M."/>
            <person name="Aerts A.L."/>
            <person name="Barry K."/>
            <person name="Choi C."/>
            <person name="Clum A."/>
            <person name="Coughlan A.Y."/>
            <person name="Deshpande S."/>
            <person name="Douglass A.P."/>
            <person name="Hanson S.J."/>
            <person name="Klenk H.-P."/>
            <person name="Labutti K."/>
            <person name="Lapidus A."/>
            <person name="Lindquist E."/>
            <person name="Lipzen A."/>
            <person name="Meier-Kolthoff J.P."/>
            <person name="Ohm R.A."/>
            <person name="Otillar R.P."/>
            <person name="Pangilinan J."/>
            <person name="Peng Y."/>
            <person name="Rokas A."/>
            <person name="Rosa C.A."/>
            <person name="Scheuner C."/>
            <person name="Sibirny A.A."/>
            <person name="Slot J.C."/>
            <person name="Stielow J.B."/>
            <person name="Sun H."/>
            <person name="Kurtzman C.P."/>
            <person name="Blackwell M."/>
            <person name="Grigoriev I.V."/>
            <person name="Jeffries T.W."/>
        </authorList>
    </citation>
    <scope>NUCLEOTIDE SEQUENCE [LARGE SCALE GENOMIC DNA]</scope>
    <source>
        <strain evidence="4">NRRL YB-2248</strain>
    </source>
</reference>
<dbReference type="AlphaFoldDB" id="A0A1E4T4W3"/>
<organism evidence="3 4">
    <name type="scientific">[Candida] arabinofermentans NRRL YB-2248</name>
    <dbReference type="NCBI Taxonomy" id="983967"/>
    <lineage>
        <taxon>Eukaryota</taxon>
        <taxon>Fungi</taxon>
        <taxon>Dikarya</taxon>
        <taxon>Ascomycota</taxon>
        <taxon>Saccharomycotina</taxon>
        <taxon>Pichiomycetes</taxon>
        <taxon>Pichiales</taxon>
        <taxon>Pichiaceae</taxon>
        <taxon>Ogataea</taxon>
        <taxon>Ogataea/Candida clade</taxon>
    </lineage>
</organism>
<feature type="transmembrane region" description="Helical" evidence="2">
    <location>
        <begin position="137"/>
        <end position="155"/>
    </location>
</feature>
<evidence type="ECO:0000313" key="3">
    <source>
        <dbReference type="EMBL" id="ODV86785.1"/>
    </source>
</evidence>
<dbReference type="Proteomes" id="UP000094801">
    <property type="component" value="Unassembled WGS sequence"/>
</dbReference>
<evidence type="ECO:0000313" key="4">
    <source>
        <dbReference type="Proteomes" id="UP000094801"/>
    </source>
</evidence>
<keyword evidence="2" id="KW-1133">Transmembrane helix</keyword>
<gene>
    <name evidence="3" type="ORF">CANARDRAFT_183062</name>
</gene>
<feature type="transmembrane region" description="Helical" evidence="2">
    <location>
        <begin position="263"/>
        <end position="282"/>
    </location>
</feature>
<dbReference type="OrthoDB" id="5382797at2759"/>
<evidence type="ECO:0008006" key="5">
    <source>
        <dbReference type="Google" id="ProtNLM"/>
    </source>
</evidence>
<feature type="transmembrane region" description="Helical" evidence="2">
    <location>
        <begin position="106"/>
        <end position="125"/>
    </location>
</feature>
<proteinExistence type="predicted"/>
<dbReference type="EMBL" id="KV453849">
    <property type="protein sequence ID" value="ODV86785.1"/>
    <property type="molecule type" value="Genomic_DNA"/>
</dbReference>
<feature type="region of interest" description="Disordered" evidence="1">
    <location>
        <begin position="1"/>
        <end position="46"/>
    </location>
</feature>
<keyword evidence="2" id="KW-0812">Transmembrane</keyword>
<feature type="non-terminal residue" evidence="3">
    <location>
        <position position="446"/>
    </location>
</feature>
<feature type="non-terminal residue" evidence="3">
    <location>
        <position position="1"/>
    </location>
</feature>
<sequence length="446" mass="50537">SSSQYITGSLVAPRSRSPVKPKSVVRNSSPTRSPTRQQPFNHRNVDSLSVPKASYRKGHRYKHSSVSMNMFQEPPKREPINLPKSYAIPKSADVIRSMDKHQKLKLVWAFSHVALSLIAYMFGFKFGNICLSTLSHLILYDSFGNLLVVLVQILANFEVWSNSSLKYPFGLGRIEVLVGFGLAVSLMFVGIDLFSHLAEELVISLVLEHSDEDSHSHHVHENKGAQLHPFFYELLILFIIAITLVSSRVVSSTPVRNLKKKHSMLNNSTSILTLLYAFYSMLYPLAHGTEYVEIINQSSTLILAYLVFHFASSLIVKLSNILLLKKPFDHLESQIKKNVESLELYKPSYRIEHLLVSKVNHKIFIIVMKVKMIGASDDDESKLRFYATKIIKSLMYQELNGEPKRNATGDISDSRVSLIELLDVDQQFDSLDKSGEQLEITIDVDR</sequence>
<evidence type="ECO:0000256" key="2">
    <source>
        <dbReference type="SAM" id="Phobius"/>
    </source>
</evidence>
<accession>A0A1E4T4W3</accession>
<dbReference type="STRING" id="983967.A0A1E4T4W3"/>
<name>A0A1E4T4W3_9ASCO</name>